<reference evidence="1 2" key="1">
    <citation type="journal article" date="2016" name="G3 (Bethesda)">
        <title>First Draft Assembly and Annotation of the Genome of a California Endemic Oak Quercus lobata Nee (Fagaceae).</title>
        <authorList>
            <person name="Sork V.L."/>
            <person name="Fitz-Gibbon S.T."/>
            <person name="Puiu D."/>
            <person name="Crepeau M."/>
            <person name="Gugger P.F."/>
            <person name="Sherman R."/>
            <person name="Stevens K."/>
            <person name="Langley C.H."/>
            <person name="Pellegrini M."/>
            <person name="Salzberg S.L."/>
        </authorList>
    </citation>
    <scope>NUCLEOTIDE SEQUENCE [LARGE SCALE GENOMIC DNA]</scope>
    <source>
        <strain evidence="1 2">cv. SW786</strain>
    </source>
</reference>
<dbReference type="EnsemblPlants" id="QL03p027579:mrna">
    <property type="protein sequence ID" value="QL03p027579:mrna:CDS:1"/>
    <property type="gene ID" value="QL03p027579"/>
</dbReference>
<evidence type="ECO:0000313" key="2">
    <source>
        <dbReference type="Proteomes" id="UP000594261"/>
    </source>
</evidence>
<dbReference type="InParanoid" id="A0A7N2L828"/>
<dbReference type="Proteomes" id="UP000594261">
    <property type="component" value="Chromosome 3"/>
</dbReference>
<reference evidence="1" key="2">
    <citation type="submission" date="2021-01" db="UniProtKB">
        <authorList>
            <consortium name="EnsemblPlants"/>
        </authorList>
    </citation>
    <scope>IDENTIFICATION</scope>
</reference>
<evidence type="ECO:0000313" key="1">
    <source>
        <dbReference type="EnsemblPlants" id="QL03p027579:mrna:CDS:1"/>
    </source>
</evidence>
<name>A0A7N2L828_QUELO</name>
<protein>
    <submittedName>
        <fullName evidence="1">Uncharacterized protein</fullName>
    </submittedName>
</protein>
<dbReference type="Gramene" id="QL03p027579:mrna">
    <property type="protein sequence ID" value="QL03p027579:mrna:CDS:1"/>
    <property type="gene ID" value="QL03p027579"/>
</dbReference>
<keyword evidence="2" id="KW-1185">Reference proteome</keyword>
<dbReference type="AlphaFoldDB" id="A0A7N2L828"/>
<sequence length="90" mass="10200">MEKIICDIQKSHFYCSSGCGHACYSGFSRDVTFQWQMHAFALEVTLYVLAEFPTGLSGLASIEKKSRRMEISLHCFARAIECFFSCIAED</sequence>
<accession>A0A7N2L828</accession>
<proteinExistence type="predicted"/>
<dbReference type="EMBL" id="LRBV02000003">
    <property type="status" value="NOT_ANNOTATED_CDS"/>
    <property type="molecule type" value="Genomic_DNA"/>
</dbReference>
<organism evidence="1 2">
    <name type="scientific">Quercus lobata</name>
    <name type="common">Valley oak</name>
    <dbReference type="NCBI Taxonomy" id="97700"/>
    <lineage>
        <taxon>Eukaryota</taxon>
        <taxon>Viridiplantae</taxon>
        <taxon>Streptophyta</taxon>
        <taxon>Embryophyta</taxon>
        <taxon>Tracheophyta</taxon>
        <taxon>Spermatophyta</taxon>
        <taxon>Magnoliopsida</taxon>
        <taxon>eudicotyledons</taxon>
        <taxon>Gunneridae</taxon>
        <taxon>Pentapetalae</taxon>
        <taxon>rosids</taxon>
        <taxon>fabids</taxon>
        <taxon>Fagales</taxon>
        <taxon>Fagaceae</taxon>
        <taxon>Quercus</taxon>
    </lineage>
</organism>